<reference evidence="1" key="1">
    <citation type="submission" date="2022-01" db="EMBL/GenBank/DDBJ databases">
        <authorList>
            <person name="King R."/>
        </authorList>
    </citation>
    <scope>NUCLEOTIDE SEQUENCE</scope>
</reference>
<keyword evidence="2" id="KW-1185">Reference proteome</keyword>
<dbReference type="Proteomes" id="UP001153709">
    <property type="component" value="Chromosome 2"/>
</dbReference>
<name>A0A9N9SUK2_DIABA</name>
<evidence type="ECO:0000313" key="1">
    <source>
        <dbReference type="EMBL" id="CAG9829708.1"/>
    </source>
</evidence>
<sequence length="87" mass="10100">MARTAEDLQNLVEGMNVICNNYDIRMNVKNTKYMTFSKNPIHATSIAINGTQLEKVSKYKYLRTHINETGDQHHEMKRHIEIALLPL</sequence>
<evidence type="ECO:0000313" key="2">
    <source>
        <dbReference type="Proteomes" id="UP001153709"/>
    </source>
</evidence>
<protein>
    <submittedName>
        <fullName evidence="1">Uncharacterized protein</fullName>
    </submittedName>
</protein>
<accession>A0A9N9SUK2</accession>
<dbReference type="OrthoDB" id="6631388at2759"/>
<dbReference type="AlphaFoldDB" id="A0A9N9SUK2"/>
<proteinExistence type="predicted"/>
<gene>
    <name evidence="1" type="ORF">DIABBA_LOCUS3477</name>
</gene>
<dbReference type="PANTHER" id="PTHR47027">
    <property type="entry name" value="REVERSE TRANSCRIPTASE DOMAIN-CONTAINING PROTEIN"/>
    <property type="match status" value="1"/>
</dbReference>
<dbReference type="PANTHER" id="PTHR47027:SF20">
    <property type="entry name" value="REVERSE TRANSCRIPTASE-LIKE PROTEIN WITH RNA-DIRECTED DNA POLYMERASE DOMAIN"/>
    <property type="match status" value="1"/>
</dbReference>
<organism evidence="1 2">
    <name type="scientific">Diabrotica balteata</name>
    <name type="common">Banded cucumber beetle</name>
    <dbReference type="NCBI Taxonomy" id="107213"/>
    <lineage>
        <taxon>Eukaryota</taxon>
        <taxon>Metazoa</taxon>
        <taxon>Ecdysozoa</taxon>
        <taxon>Arthropoda</taxon>
        <taxon>Hexapoda</taxon>
        <taxon>Insecta</taxon>
        <taxon>Pterygota</taxon>
        <taxon>Neoptera</taxon>
        <taxon>Endopterygota</taxon>
        <taxon>Coleoptera</taxon>
        <taxon>Polyphaga</taxon>
        <taxon>Cucujiformia</taxon>
        <taxon>Chrysomeloidea</taxon>
        <taxon>Chrysomelidae</taxon>
        <taxon>Galerucinae</taxon>
        <taxon>Diabroticina</taxon>
        <taxon>Diabroticites</taxon>
        <taxon>Diabrotica</taxon>
    </lineage>
</organism>
<dbReference type="EMBL" id="OU898277">
    <property type="protein sequence ID" value="CAG9829708.1"/>
    <property type="molecule type" value="Genomic_DNA"/>
</dbReference>